<evidence type="ECO:0000256" key="6">
    <source>
        <dbReference type="PROSITE-ProRule" id="PRU00552"/>
    </source>
</evidence>
<evidence type="ECO:0000256" key="1">
    <source>
        <dbReference type="ARBA" id="ARBA00022741"/>
    </source>
</evidence>
<comment type="caution">
    <text evidence="12">The sequence shown here is derived from an EMBL/GenBank/DDBJ whole genome shotgun (WGS) entry which is preliminary data.</text>
</comment>
<sequence length="405" mass="45473">MTFEDFNFNSDLLEGVLSMGYTKPTPIQEMAIPVIMEGNDLIACAQTGTGKTASFLLPVLNFITEEHKHYTTALILAPTRELAQQIDQQVEGLAYFTGISSLAVFGGGDGIVYEQQRRGIQNNVNIIIATPGRLIAHLTSGILKLNHIRHLILDEADRMLDMGFQDDITRIISYLPKKKQTLLFSATMPPRIRSLAKTVLHNPQQINLAVSQPAVGVDQQVYYISDQQKNGLVKMLLRDGNYNSIIIFSSTKDKVKEVYKELKRSNLKISAFHSDLEQAEREQILLEFKNKSLPIIIGTDALSRGIDVEGIDLVINYDVPPDPEDYIHRIGRTARAATTGTAITLVNQRDLRRFKSIESLIEKTIEQKPIPAELGEAPVLTEEKKPHFKRKNKRFGNKKKPTNNQ</sequence>
<feature type="region of interest" description="Disordered" evidence="8">
    <location>
        <begin position="372"/>
        <end position="405"/>
    </location>
</feature>
<protein>
    <submittedName>
        <fullName evidence="12">DEAD/DEAH box helicase</fullName>
    </submittedName>
</protein>
<evidence type="ECO:0000256" key="8">
    <source>
        <dbReference type="SAM" id="MobiDB-lite"/>
    </source>
</evidence>
<dbReference type="GO" id="GO:0004386">
    <property type="term" value="F:helicase activity"/>
    <property type="evidence" value="ECO:0007669"/>
    <property type="project" value="UniProtKB-KW"/>
</dbReference>
<dbReference type="SMART" id="SM00490">
    <property type="entry name" value="HELICc"/>
    <property type="match status" value="1"/>
</dbReference>
<evidence type="ECO:0000259" key="11">
    <source>
        <dbReference type="PROSITE" id="PS51195"/>
    </source>
</evidence>
<dbReference type="Pfam" id="PF00271">
    <property type="entry name" value="Helicase_C"/>
    <property type="match status" value="1"/>
</dbReference>
<dbReference type="SMART" id="SM00487">
    <property type="entry name" value="DEXDc"/>
    <property type="match status" value="1"/>
</dbReference>
<dbReference type="PROSITE" id="PS51194">
    <property type="entry name" value="HELICASE_CTER"/>
    <property type="match status" value="1"/>
</dbReference>
<comment type="similarity">
    <text evidence="5 7">Belongs to the DEAD box helicase family.</text>
</comment>
<proteinExistence type="inferred from homology"/>
<dbReference type="InterPro" id="IPR050079">
    <property type="entry name" value="DEAD_box_RNA_helicase"/>
</dbReference>
<keyword evidence="1 7" id="KW-0547">Nucleotide-binding</keyword>
<evidence type="ECO:0000256" key="2">
    <source>
        <dbReference type="ARBA" id="ARBA00022801"/>
    </source>
</evidence>
<feature type="domain" description="Helicase C-terminal" evidence="10">
    <location>
        <begin position="216"/>
        <end position="376"/>
    </location>
</feature>
<gene>
    <name evidence="12" type="ORF">GCM10023313_38260</name>
</gene>
<feature type="compositionally biased region" description="Basic residues" evidence="8">
    <location>
        <begin position="386"/>
        <end position="405"/>
    </location>
</feature>
<dbReference type="PROSITE" id="PS51192">
    <property type="entry name" value="HELICASE_ATP_BIND_1"/>
    <property type="match status" value="1"/>
</dbReference>
<dbReference type="PROSITE" id="PS51195">
    <property type="entry name" value="Q_MOTIF"/>
    <property type="match status" value="1"/>
</dbReference>
<feature type="short sequence motif" description="Q motif" evidence="6">
    <location>
        <begin position="1"/>
        <end position="29"/>
    </location>
</feature>
<dbReference type="PANTHER" id="PTHR47959:SF13">
    <property type="entry name" value="ATP-DEPENDENT RNA HELICASE RHLE"/>
    <property type="match status" value="1"/>
</dbReference>
<evidence type="ECO:0000256" key="5">
    <source>
        <dbReference type="ARBA" id="ARBA00038437"/>
    </source>
</evidence>
<dbReference type="SUPFAM" id="SSF52540">
    <property type="entry name" value="P-loop containing nucleoside triphosphate hydrolases"/>
    <property type="match status" value="1"/>
</dbReference>
<dbReference type="Pfam" id="PF00270">
    <property type="entry name" value="DEAD"/>
    <property type="match status" value="1"/>
</dbReference>
<evidence type="ECO:0000256" key="3">
    <source>
        <dbReference type="ARBA" id="ARBA00022806"/>
    </source>
</evidence>
<evidence type="ECO:0000256" key="4">
    <source>
        <dbReference type="ARBA" id="ARBA00022840"/>
    </source>
</evidence>
<evidence type="ECO:0000313" key="12">
    <source>
        <dbReference type="EMBL" id="GAA4929785.1"/>
    </source>
</evidence>
<dbReference type="CDD" id="cd18787">
    <property type="entry name" value="SF2_C_DEAD"/>
    <property type="match status" value="1"/>
</dbReference>
<dbReference type="Gene3D" id="3.40.50.300">
    <property type="entry name" value="P-loop containing nucleotide triphosphate hydrolases"/>
    <property type="match status" value="2"/>
</dbReference>
<dbReference type="InterPro" id="IPR014014">
    <property type="entry name" value="RNA_helicase_DEAD_Q_motif"/>
</dbReference>
<keyword evidence="3 7" id="KW-0347">Helicase</keyword>
<evidence type="ECO:0000259" key="9">
    <source>
        <dbReference type="PROSITE" id="PS51192"/>
    </source>
</evidence>
<feature type="domain" description="Helicase ATP-binding" evidence="9">
    <location>
        <begin position="32"/>
        <end position="206"/>
    </location>
</feature>
<dbReference type="Proteomes" id="UP001501436">
    <property type="component" value="Unassembled WGS sequence"/>
</dbReference>
<dbReference type="RefSeq" id="WP_345333967.1">
    <property type="nucleotide sequence ID" value="NZ_BAABJI010000004.1"/>
</dbReference>
<dbReference type="PANTHER" id="PTHR47959">
    <property type="entry name" value="ATP-DEPENDENT RNA HELICASE RHLE-RELATED"/>
    <property type="match status" value="1"/>
</dbReference>
<feature type="domain" description="DEAD-box RNA helicase Q" evidence="11">
    <location>
        <begin position="1"/>
        <end position="29"/>
    </location>
</feature>
<evidence type="ECO:0000313" key="13">
    <source>
        <dbReference type="Proteomes" id="UP001501436"/>
    </source>
</evidence>
<keyword evidence="4 7" id="KW-0067">ATP-binding</keyword>
<dbReference type="InterPro" id="IPR027417">
    <property type="entry name" value="P-loop_NTPase"/>
</dbReference>
<dbReference type="CDD" id="cd00268">
    <property type="entry name" value="DEADc"/>
    <property type="match status" value="1"/>
</dbReference>
<dbReference type="InterPro" id="IPR044742">
    <property type="entry name" value="DEAD/DEAH_RhlB"/>
</dbReference>
<dbReference type="InterPro" id="IPR000629">
    <property type="entry name" value="RNA-helicase_DEAD-box_CS"/>
</dbReference>
<dbReference type="InterPro" id="IPR011545">
    <property type="entry name" value="DEAD/DEAH_box_helicase_dom"/>
</dbReference>
<dbReference type="InterPro" id="IPR014001">
    <property type="entry name" value="Helicase_ATP-bd"/>
</dbReference>
<name>A0ABP9G645_9SPHI</name>
<accession>A0ABP9G645</accession>
<reference evidence="13" key="1">
    <citation type="journal article" date="2019" name="Int. J. Syst. Evol. Microbiol.">
        <title>The Global Catalogue of Microorganisms (GCM) 10K type strain sequencing project: providing services to taxonomists for standard genome sequencing and annotation.</title>
        <authorList>
            <consortium name="The Broad Institute Genomics Platform"/>
            <consortium name="The Broad Institute Genome Sequencing Center for Infectious Disease"/>
            <person name="Wu L."/>
            <person name="Ma J."/>
        </authorList>
    </citation>
    <scope>NUCLEOTIDE SEQUENCE [LARGE SCALE GENOMIC DNA]</scope>
    <source>
        <strain evidence="13">JCM 18283</strain>
    </source>
</reference>
<evidence type="ECO:0000259" key="10">
    <source>
        <dbReference type="PROSITE" id="PS51194"/>
    </source>
</evidence>
<keyword evidence="2 7" id="KW-0378">Hydrolase</keyword>
<evidence type="ECO:0000256" key="7">
    <source>
        <dbReference type="RuleBase" id="RU000492"/>
    </source>
</evidence>
<dbReference type="PROSITE" id="PS00039">
    <property type="entry name" value="DEAD_ATP_HELICASE"/>
    <property type="match status" value="1"/>
</dbReference>
<organism evidence="12 13">
    <name type="scientific">Mucilaginibacter defluvii</name>
    <dbReference type="NCBI Taxonomy" id="1196019"/>
    <lineage>
        <taxon>Bacteria</taxon>
        <taxon>Pseudomonadati</taxon>
        <taxon>Bacteroidota</taxon>
        <taxon>Sphingobacteriia</taxon>
        <taxon>Sphingobacteriales</taxon>
        <taxon>Sphingobacteriaceae</taxon>
        <taxon>Mucilaginibacter</taxon>
    </lineage>
</organism>
<dbReference type="InterPro" id="IPR001650">
    <property type="entry name" value="Helicase_C-like"/>
</dbReference>
<dbReference type="EMBL" id="BAABJI010000004">
    <property type="protein sequence ID" value="GAA4929785.1"/>
    <property type="molecule type" value="Genomic_DNA"/>
</dbReference>
<keyword evidence="13" id="KW-1185">Reference proteome</keyword>